<evidence type="ECO:0000259" key="9">
    <source>
        <dbReference type="PROSITE" id="PS50850"/>
    </source>
</evidence>
<dbReference type="PANTHER" id="PTHR48020:SF12">
    <property type="entry name" value="PROTON MYO-INOSITOL COTRANSPORTER"/>
    <property type="match status" value="1"/>
</dbReference>
<dbReference type="PROSITE" id="PS00217">
    <property type="entry name" value="SUGAR_TRANSPORT_2"/>
    <property type="match status" value="1"/>
</dbReference>
<dbReference type="GO" id="GO:0022857">
    <property type="term" value="F:transmembrane transporter activity"/>
    <property type="evidence" value="ECO:0007669"/>
    <property type="project" value="InterPro"/>
</dbReference>
<feature type="transmembrane region" description="Helical" evidence="8">
    <location>
        <begin position="70"/>
        <end position="90"/>
    </location>
</feature>
<keyword evidence="6 8" id="KW-0472">Membrane</keyword>
<evidence type="ECO:0000313" key="11">
    <source>
        <dbReference type="Proteomes" id="UP001149813"/>
    </source>
</evidence>
<accession>A0A9W8CP11</accession>
<feature type="transmembrane region" description="Helical" evidence="8">
    <location>
        <begin position="39"/>
        <end position="58"/>
    </location>
</feature>
<dbReference type="PROSITE" id="PS50850">
    <property type="entry name" value="MFS"/>
    <property type="match status" value="1"/>
</dbReference>
<dbReference type="InterPro" id="IPR005829">
    <property type="entry name" value="Sugar_transporter_CS"/>
</dbReference>
<keyword evidence="4 8" id="KW-0812">Transmembrane</keyword>
<evidence type="ECO:0000256" key="1">
    <source>
        <dbReference type="ARBA" id="ARBA00004141"/>
    </source>
</evidence>
<feature type="compositionally biased region" description="Low complexity" evidence="7">
    <location>
        <begin position="224"/>
        <end position="235"/>
    </location>
</feature>
<protein>
    <submittedName>
        <fullName evidence="10">Bifunctional purine biosynthesis protein PurH</fullName>
    </submittedName>
</protein>
<evidence type="ECO:0000256" key="2">
    <source>
        <dbReference type="ARBA" id="ARBA00010992"/>
    </source>
</evidence>
<feature type="compositionally biased region" description="Basic and acidic residues" evidence="7">
    <location>
        <begin position="262"/>
        <end position="278"/>
    </location>
</feature>
<comment type="caution">
    <text evidence="10">The sequence shown here is derived from an EMBL/GenBank/DDBJ whole genome shotgun (WGS) entry which is preliminary data.</text>
</comment>
<evidence type="ECO:0000313" key="10">
    <source>
        <dbReference type="EMBL" id="KAJ1720129.1"/>
    </source>
</evidence>
<sequence length="348" mass="37243">MAVSTDSPNIPEDIIKKCSEGPAVKINGLPTCLPMGSTMWGLIVGMVALGALTGSLAAGRAADRFGRKRVLLVNNIFFVIGALLLGTSTTVAQLAIGRYVSGIGCGVASTVVATYNSECAPINARGLLGTILQLSVEVGIFLSQLIAIFLVDVPNWRILFGLSAAISVVQLVLLPFMPESPRYLVTNGKFSEAFRALQFLRPHHNVSNEYSNLLESVSVSATTSTTSTSTTNNNTPANCQPAQSEDGFMPDSASGYNIPISDKSDKKPSVSIRSEEHTTSPSSFGLIDIAKGRTPDVIWHMLFCTMFLMGFQQWTGAKGIVFYSTEILDKVFDLGDAQLSHTPNVAQW</sequence>
<evidence type="ECO:0000256" key="6">
    <source>
        <dbReference type="ARBA" id="ARBA00023136"/>
    </source>
</evidence>
<evidence type="ECO:0000256" key="3">
    <source>
        <dbReference type="ARBA" id="ARBA00022448"/>
    </source>
</evidence>
<dbReference type="SUPFAM" id="SSF103473">
    <property type="entry name" value="MFS general substrate transporter"/>
    <property type="match status" value="1"/>
</dbReference>
<keyword evidence="5 8" id="KW-1133">Transmembrane helix</keyword>
<comment type="subcellular location">
    <subcellularLocation>
        <location evidence="1">Membrane</location>
        <topology evidence="1">Multi-pass membrane protein</topology>
    </subcellularLocation>
</comment>
<dbReference type="InterPro" id="IPR020846">
    <property type="entry name" value="MFS_dom"/>
</dbReference>
<evidence type="ECO:0000256" key="5">
    <source>
        <dbReference type="ARBA" id="ARBA00022989"/>
    </source>
</evidence>
<dbReference type="Proteomes" id="UP001149813">
    <property type="component" value="Unassembled WGS sequence"/>
</dbReference>
<dbReference type="InterPro" id="IPR036259">
    <property type="entry name" value="MFS_trans_sf"/>
</dbReference>
<comment type="similarity">
    <text evidence="2">Belongs to the major facilitator superfamily. Sugar transporter (TC 2.A.1.1) family.</text>
</comment>
<dbReference type="OrthoDB" id="6612291at2759"/>
<feature type="transmembrane region" description="Helical" evidence="8">
    <location>
        <begin position="127"/>
        <end position="150"/>
    </location>
</feature>
<dbReference type="PANTHER" id="PTHR48020">
    <property type="entry name" value="PROTON MYO-INOSITOL COTRANSPORTER"/>
    <property type="match status" value="1"/>
</dbReference>
<name>A0A9W8CP11_9FUNG</name>
<dbReference type="GO" id="GO:0016020">
    <property type="term" value="C:membrane"/>
    <property type="evidence" value="ECO:0007669"/>
    <property type="project" value="UniProtKB-SubCell"/>
</dbReference>
<evidence type="ECO:0000256" key="8">
    <source>
        <dbReference type="SAM" id="Phobius"/>
    </source>
</evidence>
<dbReference type="InterPro" id="IPR005828">
    <property type="entry name" value="MFS_sugar_transport-like"/>
</dbReference>
<organism evidence="10 11">
    <name type="scientific">Coemansia erecta</name>
    <dbReference type="NCBI Taxonomy" id="147472"/>
    <lineage>
        <taxon>Eukaryota</taxon>
        <taxon>Fungi</taxon>
        <taxon>Fungi incertae sedis</taxon>
        <taxon>Zoopagomycota</taxon>
        <taxon>Kickxellomycotina</taxon>
        <taxon>Kickxellomycetes</taxon>
        <taxon>Kickxellales</taxon>
        <taxon>Kickxellaceae</taxon>
        <taxon>Coemansia</taxon>
    </lineage>
</organism>
<keyword evidence="11" id="KW-1185">Reference proteome</keyword>
<dbReference type="Gene3D" id="1.20.1250.20">
    <property type="entry name" value="MFS general substrate transporter like domains"/>
    <property type="match status" value="1"/>
</dbReference>
<reference evidence="10" key="1">
    <citation type="submission" date="2022-07" db="EMBL/GenBank/DDBJ databases">
        <title>Phylogenomic reconstructions and comparative analyses of Kickxellomycotina fungi.</title>
        <authorList>
            <person name="Reynolds N.K."/>
            <person name="Stajich J.E."/>
            <person name="Barry K."/>
            <person name="Grigoriev I.V."/>
            <person name="Crous P."/>
            <person name="Smith M.E."/>
        </authorList>
    </citation>
    <scope>NUCLEOTIDE SEQUENCE</scope>
    <source>
        <strain evidence="10">NBRC 32514</strain>
    </source>
</reference>
<dbReference type="Pfam" id="PF00083">
    <property type="entry name" value="Sugar_tr"/>
    <property type="match status" value="1"/>
</dbReference>
<dbReference type="InterPro" id="IPR050814">
    <property type="entry name" value="Myo-inositol_Transporter"/>
</dbReference>
<gene>
    <name evidence="10" type="primary">HGT20_3</name>
    <name evidence="10" type="ORF">LPJ53_005204</name>
</gene>
<feature type="transmembrane region" description="Helical" evidence="8">
    <location>
        <begin position="156"/>
        <end position="176"/>
    </location>
</feature>
<evidence type="ECO:0000256" key="4">
    <source>
        <dbReference type="ARBA" id="ARBA00022692"/>
    </source>
</evidence>
<proteinExistence type="inferred from homology"/>
<keyword evidence="3" id="KW-0813">Transport</keyword>
<feature type="domain" description="Major facilitator superfamily (MFS) profile" evidence="9">
    <location>
        <begin position="1"/>
        <end position="348"/>
    </location>
</feature>
<dbReference type="EMBL" id="JANBOJ010000292">
    <property type="protein sequence ID" value="KAJ1720129.1"/>
    <property type="molecule type" value="Genomic_DNA"/>
</dbReference>
<feature type="region of interest" description="Disordered" evidence="7">
    <location>
        <begin position="224"/>
        <end position="283"/>
    </location>
</feature>
<evidence type="ECO:0000256" key="7">
    <source>
        <dbReference type="SAM" id="MobiDB-lite"/>
    </source>
</evidence>
<dbReference type="AlphaFoldDB" id="A0A9W8CP11"/>